<keyword evidence="11 12" id="KW-0472">Membrane</keyword>
<dbReference type="InterPro" id="IPR050351">
    <property type="entry name" value="BphY/WalK/GraS-like"/>
</dbReference>
<sequence length="549" mass="59618">MVVLDSLPVVLADAGATVLLGGVSWTVLQSLDRPSSQSFLAVLLTLTVWALFVSAEGVAQVLSVGLLTNAFELGQLFPVVLIPGLWTIYVLSYTGRGRGLTRRRLAMVAGLVVPPVGAMLVSFTGPSQSVAEGVAAAVVGVELLFISGLVVYSTYRLVSHGWNHPRITRGQLVLVWIGVGAPYLSSVLNETESKALTVGFFVSGLCLAVAVYRYPVMTPFPEADYVTRTRVVEALEEIVVVLDWDGHILDVNSAATETFGQAASTMIGDSVSTLAEGLSQRDLSPGATGIVTLQTTHGRRQFRFSVSVVEETTTSEDDGATPVARTVLLRDITDEQTREQRLTVLNRVLRHNVRNKLDVIMAHAEAMDDDEHHQTIRETATELVNRTQKARHAENSMAAITDTPEPADVTAVARDVAQTYRREHPTSDISVTCPDELRVTTHRTLLARVLEELVDNALTHSDRSDPQVEISVHENDGSAVELVVADNGPGIPERERQILADGTETQDEHRVGIGLWFVHWAVLQSGGELEFSENEPTGSVVTVRLSEER</sequence>
<dbReference type="Gene3D" id="3.30.450.20">
    <property type="entry name" value="PAS domain"/>
    <property type="match status" value="1"/>
</dbReference>
<dbReference type="PROSITE" id="PS50109">
    <property type="entry name" value="HIS_KIN"/>
    <property type="match status" value="1"/>
</dbReference>
<dbReference type="AlphaFoldDB" id="A0ABD5W7F7"/>
<organism evidence="15 16">
    <name type="scientific">Halovenus salina</name>
    <dbReference type="NCBI Taxonomy" id="1510225"/>
    <lineage>
        <taxon>Archaea</taxon>
        <taxon>Methanobacteriati</taxon>
        <taxon>Methanobacteriota</taxon>
        <taxon>Stenosarchaea group</taxon>
        <taxon>Halobacteria</taxon>
        <taxon>Halobacteriales</taxon>
        <taxon>Haloarculaceae</taxon>
        <taxon>Halovenus</taxon>
    </lineage>
</organism>
<proteinExistence type="predicted"/>
<comment type="subcellular location">
    <subcellularLocation>
        <location evidence="2">Membrane</location>
        <topology evidence="2">Multi-pass membrane protein</topology>
    </subcellularLocation>
</comment>
<evidence type="ECO:0000256" key="1">
    <source>
        <dbReference type="ARBA" id="ARBA00000085"/>
    </source>
</evidence>
<feature type="domain" description="PAS" evidence="14">
    <location>
        <begin position="224"/>
        <end position="270"/>
    </location>
</feature>
<keyword evidence="5 12" id="KW-0812">Transmembrane</keyword>
<keyword evidence="9 12" id="KW-1133">Transmembrane helix</keyword>
<dbReference type="InterPro" id="IPR000014">
    <property type="entry name" value="PAS"/>
</dbReference>
<dbReference type="NCBIfam" id="TIGR00229">
    <property type="entry name" value="sensory_box"/>
    <property type="match status" value="1"/>
</dbReference>
<feature type="domain" description="Histidine kinase" evidence="13">
    <location>
        <begin position="348"/>
        <end position="549"/>
    </location>
</feature>
<evidence type="ECO:0000256" key="10">
    <source>
        <dbReference type="ARBA" id="ARBA00023012"/>
    </source>
</evidence>
<dbReference type="RefSeq" id="WP_267164225.1">
    <property type="nucleotide sequence ID" value="NZ_CP112973.1"/>
</dbReference>
<dbReference type="PANTHER" id="PTHR42878:SF7">
    <property type="entry name" value="SENSOR HISTIDINE KINASE GLRK"/>
    <property type="match status" value="1"/>
</dbReference>
<dbReference type="Gene3D" id="3.30.565.10">
    <property type="entry name" value="Histidine kinase-like ATPase, C-terminal domain"/>
    <property type="match status" value="1"/>
</dbReference>
<dbReference type="SMART" id="SM00387">
    <property type="entry name" value="HATPase_c"/>
    <property type="match status" value="1"/>
</dbReference>
<protein>
    <recommendedName>
        <fullName evidence="3">histidine kinase</fullName>
        <ecNumber evidence="3">2.7.13.3</ecNumber>
    </recommendedName>
</protein>
<dbReference type="EMBL" id="JBHSZI010000006">
    <property type="protein sequence ID" value="MFC7060153.1"/>
    <property type="molecule type" value="Genomic_DNA"/>
</dbReference>
<reference evidence="15 16" key="1">
    <citation type="journal article" date="2019" name="Int. J. Syst. Evol. Microbiol.">
        <title>The Global Catalogue of Microorganisms (GCM) 10K type strain sequencing project: providing services to taxonomists for standard genome sequencing and annotation.</title>
        <authorList>
            <consortium name="The Broad Institute Genomics Platform"/>
            <consortium name="The Broad Institute Genome Sequencing Center for Infectious Disease"/>
            <person name="Wu L."/>
            <person name="Ma J."/>
        </authorList>
    </citation>
    <scope>NUCLEOTIDE SEQUENCE [LARGE SCALE GENOMIC DNA]</scope>
    <source>
        <strain evidence="15 16">JCM 30072</strain>
    </source>
</reference>
<feature type="transmembrane region" description="Helical" evidence="12">
    <location>
        <begin position="73"/>
        <end position="93"/>
    </location>
</feature>
<feature type="transmembrane region" description="Helical" evidence="12">
    <location>
        <begin position="6"/>
        <end position="28"/>
    </location>
</feature>
<dbReference type="Pfam" id="PF00989">
    <property type="entry name" value="PAS"/>
    <property type="match status" value="1"/>
</dbReference>
<evidence type="ECO:0000256" key="9">
    <source>
        <dbReference type="ARBA" id="ARBA00022989"/>
    </source>
</evidence>
<feature type="transmembrane region" description="Helical" evidence="12">
    <location>
        <begin position="135"/>
        <end position="155"/>
    </location>
</feature>
<dbReference type="GO" id="GO:0004673">
    <property type="term" value="F:protein histidine kinase activity"/>
    <property type="evidence" value="ECO:0007669"/>
    <property type="project" value="UniProtKB-EC"/>
</dbReference>
<keyword evidence="4" id="KW-0808">Transferase</keyword>
<evidence type="ECO:0000256" key="6">
    <source>
        <dbReference type="ARBA" id="ARBA00022741"/>
    </source>
</evidence>
<feature type="transmembrane region" description="Helical" evidence="12">
    <location>
        <begin position="196"/>
        <end position="214"/>
    </location>
</feature>
<evidence type="ECO:0000256" key="11">
    <source>
        <dbReference type="ARBA" id="ARBA00023136"/>
    </source>
</evidence>
<name>A0ABD5W7F7_9EURY</name>
<dbReference type="Proteomes" id="UP001596445">
    <property type="component" value="Unassembled WGS sequence"/>
</dbReference>
<gene>
    <name evidence="15" type="ORF">ACFQQG_20525</name>
</gene>
<evidence type="ECO:0000256" key="2">
    <source>
        <dbReference type="ARBA" id="ARBA00004141"/>
    </source>
</evidence>
<keyword evidence="8 15" id="KW-0067">ATP-binding</keyword>
<dbReference type="GO" id="GO:0016020">
    <property type="term" value="C:membrane"/>
    <property type="evidence" value="ECO:0007669"/>
    <property type="project" value="UniProtKB-SubCell"/>
</dbReference>
<keyword evidence="7" id="KW-0418">Kinase</keyword>
<dbReference type="InterPro" id="IPR003594">
    <property type="entry name" value="HATPase_dom"/>
</dbReference>
<dbReference type="GO" id="GO:0005524">
    <property type="term" value="F:ATP binding"/>
    <property type="evidence" value="ECO:0007669"/>
    <property type="project" value="UniProtKB-KW"/>
</dbReference>
<comment type="caution">
    <text evidence="15">The sequence shown here is derived from an EMBL/GenBank/DDBJ whole genome shotgun (WGS) entry which is preliminary data.</text>
</comment>
<keyword evidence="10" id="KW-0902">Two-component regulatory system</keyword>
<dbReference type="Pfam" id="PF16927">
    <property type="entry name" value="HisKA_7TM"/>
    <property type="match status" value="1"/>
</dbReference>
<comment type="catalytic activity">
    <reaction evidence="1">
        <text>ATP + protein L-histidine = ADP + protein N-phospho-L-histidine.</text>
        <dbReference type="EC" id="2.7.13.3"/>
    </reaction>
</comment>
<keyword evidence="6" id="KW-0547">Nucleotide-binding</keyword>
<dbReference type="SUPFAM" id="SSF55785">
    <property type="entry name" value="PYP-like sensor domain (PAS domain)"/>
    <property type="match status" value="1"/>
</dbReference>
<evidence type="ECO:0000256" key="4">
    <source>
        <dbReference type="ARBA" id="ARBA00022679"/>
    </source>
</evidence>
<dbReference type="EC" id="2.7.13.3" evidence="3"/>
<evidence type="ECO:0000313" key="15">
    <source>
        <dbReference type="EMBL" id="MFC7060153.1"/>
    </source>
</evidence>
<feature type="transmembrane region" description="Helical" evidence="12">
    <location>
        <begin position="105"/>
        <end position="123"/>
    </location>
</feature>
<feature type="transmembrane region" description="Helical" evidence="12">
    <location>
        <begin position="40"/>
        <end position="67"/>
    </location>
</feature>
<dbReference type="InterPro" id="IPR035965">
    <property type="entry name" value="PAS-like_dom_sf"/>
</dbReference>
<dbReference type="GeneID" id="76632108"/>
<accession>A0ABD5W7F7</accession>
<evidence type="ECO:0000256" key="7">
    <source>
        <dbReference type="ARBA" id="ARBA00022777"/>
    </source>
</evidence>
<dbReference type="GO" id="GO:0000160">
    <property type="term" value="P:phosphorelay signal transduction system"/>
    <property type="evidence" value="ECO:0007669"/>
    <property type="project" value="UniProtKB-KW"/>
</dbReference>
<evidence type="ECO:0000256" key="8">
    <source>
        <dbReference type="ARBA" id="ARBA00022840"/>
    </source>
</evidence>
<evidence type="ECO:0000256" key="5">
    <source>
        <dbReference type="ARBA" id="ARBA00022692"/>
    </source>
</evidence>
<dbReference type="SUPFAM" id="SSF55874">
    <property type="entry name" value="ATPase domain of HSP90 chaperone/DNA topoisomerase II/histidine kinase"/>
    <property type="match status" value="1"/>
</dbReference>
<evidence type="ECO:0000313" key="16">
    <source>
        <dbReference type="Proteomes" id="UP001596445"/>
    </source>
</evidence>
<dbReference type="Pfam" id="PF02518">
    <property type="entry name" value="HATPase_c"/>
    <property type="match status" value="1"/>
</dbReference>
<dbReference type="InterPro" id="IPR005467">
    <property type="entry name" value="His_kinase_dom"/>
</dbReference>
<evidence type="ECO:0000259" key="14">
    <source>
        <dbReference type="PROSITE" id="PS50112"/>
    </source>
</evidence>
<dbReference type="PANTHER" id="PTHR42878">
    <property type="entry name" value="TWO-COMPONENT HISTIDINE KINASE"/>
    <property type="match status" value="1"/>
</dbReference>
<evidence type="ECO:0000256" key="3">
    <source>
        <dbReference type="ARBA" id="ARBA00012438"/>
    </source>
</evidence>
<dbReference type="InterPro" id="IPR036890">
    <property type="entry name" value="HATPase_C_sf"/>
</dbReference>
<dbReference type="InterPro" id="IPR031621">
    <property type="entry name" value="HisKA_7TM"/>
</dbReference>
<dbReference type="CDD" id="cd00075">
    <property type="entry name" value="HATPase"/>
    <property type="match status" value="1"/>
</dbReference>
<evidence type="ECO:0000256" key="12">
    <source>
        <dbReference type="SAM" id="Phobius"/>
    </source>
</evidence>
<dbReference type="InterPro" id="IPR013767">
    <property type="entry name" value="PAS_fold"/>
</dbReference>
<dbReference type="PROSITE" id="PS50112">
    <property type="entry name" value="PAS"/>
    <property type="match status" value="1"/>
</dbReference>
<keyword evidence="16" id="KW-1185">Reference proteome</keyword>
<evidence type="ECO:0000259" key="13">
    <source>
        <dbReference type="PROSITE" id="PS50109"/>
    </source>
</evidence>